<dbReference type="GO" id="GO:0005230">
    <property type="term" value="F:extracellular ligand-gated monoatomic ion channel activity"/>
    <property type="evidence" value="ECO:0007669"/>
    <property type="project" value="InterPro"/>
</dbReference>
<evidence type="ECO:0000313" key="11">
    <source>
        <dbReference type="EMBL" id="CAL4074203.1"/>
    </source>
</evidence>
<evidence type="ECO:0000259" key="9">
    <source>
        <dbReference type="PROSITE" id="PS50041"/>
    </source>
</evidence>
<dbReference type="Pfam" id="PF00057">
    <property type="entry name" value="Ldl_recept_a"/>
    <property type="match status" value="1"/>
</dbReference>
<dbReference type="Pfam" id="PF00354">
    <property type="entry name" value="Pentaxin"/>
    <property type="match status" value="1"/>
</dbReference>
<dbReference type="Gene3D" id="1.20.58.390">
    <property type="entry name" value="Neurotransmitter-gated ion-channel transmembrane domain"/>
    <property type="match status" value="1"/>
</dbReference>
<dbReference type="InterPro" id="IPR016187">
    <property type="entry name" value="CTDL_fold"/>
</dbReference>
<feature type="transmembrane region" description="Helical" evidence="8">
    <location>
        <begin position="711"/>
        <end position="730"/>
    </location>
</feature>
<gene>
    <name evidence="11" type="ORF">MNOR_LOCUS9437</name>
</gene>
<dbReference type="InterPro" id="IPR001304">
    <property type="entry name" value="C-type_lectin-like"/>
</dbReference>
<dbReference type="SUPFAM" id="SSF63712">
    <property type="entry name" value="Nicotinic receptor ligand binding domain-like"/>
    <property type="match status" value="1"/>
</dbReference>
<dbReference type="InterPro" id="IPR023415">
    <property type="entry name" value="LDLR_class-A_CS"/>
</dbReference>
<dbReference type="PRINTS" id="PR00895">
    <property type="entry name" value="PENTAXIN"/>
</dbReference>
<organism evidence="11 12">
    <name type="scientific">Meganyctiphanes norvegica</name>
    <name type="common">Northern krill</name>
    <name type="synonym">Thysanopoda norvegica</name>
    <dbReference type="NCBI Taxonomy" id="48144"/>
    <lineage>
        <taxon>Eukaryota</taxon>
        <taxon>Metazoa</taxon>
        <taxon>Ecdysozoa</taxon>
        <taxon>Arthropoda</taxon>
        <taxon>Crustacea</taxon>
        <taxon>Multicrustacea</taxon>
        <taxon>Malacostraca</taxon>
        <taxon>Eumalacostraca</taxon>
        <taxon>Eucarida</taxon>
        <taxon>Euphausiacea</taxon>
        <taxon>Euphausiidae</taxon>
        <taxon>Meganyctiphanes</taxon>
    </lineage>
</organism>
<dbReference type="EMBL" id="CAXKWB010004565">
    <property type="protein sequence ID" value="CAL4074203.1"/>
    <property type="molecule type" value="Genomic_DNA"/>
</dbReference>
<dbReference type="PROSITE" id="PS50068">
    <property type="entry name" value="LDLRA_2"/>
    <property type="match status" value="1"/>
</dbReference>
<dbReference type="InterPro" id="IPR036734">
    <property type="entry name" value="Neur_chan_lig-bd_sf"/>
</dbReference>
<evidence type="ECO:0000256" key="7">
    <source>
        <dbReference type="PROSITE-ProRule" id="PRU01172"/>
    </source>
</evidence>
<dbReference type="InterPro" id="IPR036719">
    <property type="entry name" value="Neuro-gated_channel_TM_sf"/>
</dbReference>
<keyword evidence="5 6" id="KW-1015">Disulfide bond</keyword>
<keyword evidence="4 8" id="KW-0472">Membrane</keyword>
<evidence type="ECO:0000313" key="12">
    <source>
        <dbReference type="Proteomes" id="UP001497623"/>
    </source>
</evidence>
<dbReference type="GO" id="GO:0004888">
    <property type="term" value="F:transmembrane signaling receptor activity"/>
    <property type="evidence" value="ECO:0007669"/>
    <property type="project" value="InterPro"/>
</dbReference>
<proteinExistence type="predicted"/>
<dbReference type="Gene3D" id="3.10.100.10">
    <property type="entry name" value="Mannose-Binding Protein A, subunit A"/>
    <property type="match status" value="1"/>
</dbReference>
<feature type="disulfide bond" evidence="6">
    <location>
        <begin position="438"/>
        <end position="456"/>
    </location>
</feature>
<dbReference type="InterPro" id="IPR002172">
    <property type="entry name" value="LDrepeatLR_classA_rpt"/>
</dbReference>
<comment type="subcellular location">
    <subcellularLocation>
        <location evidence="1">Membrane</location>
        <topology evidence="1">Multi-pass membrane protein</topology>
    </subcellularLocation>
</comment>
<dbReference type="Gene3D" id="2.60.120.200">
    <property type="match status" value="1"/>
</dbReference>
<evidence type="ECO:0000259" key="10">
    <source>
        <dbReference type="PROSITE" id="PS51828"/>
    </source>
</evidence>
<feature type="transmembrane region" description="Helical" evidence="8">
    <location>
        <begin position="685"/>
        <end position="705"/>
    </location>
</feature>
<evidence type="ECO:0000256" key="5">
    <source>
        <dbReference type="ARBA" id="ARBA00023157"/>
    </source>
</evidence>
<keyword evidence="12" id="KW-1185">Reference proteome</keyword>
<dbReference type="PROSITE" id="PS00236">
    <property type="entry name" value="NEUROTR_ION_CHANNEL"/>
    <property type="match status" value="1"/>
</dbReference>
<feature type="domain" description="Pentraxin (PTX)" evidence="10">
    <location>
        <begin position="8"/>
        <end position="220"/>
    </location>
</feature>
<evidence type="ECO:0008006" key="13">
    <source>
        <dbReference type="Google" id="ProtNLM"/>
    </source>
</evidence>
<dbReference type="GO" id="GO:0016020">
    <property type="term" value="C:membrane"/>
    <property type="evidence" value="ECO:0007669"/>
    <property type="project" value="UniProtKB-SubCell"/>
</dbReference>
<dbReference type="SUPFAM" id="SSF57424">
    <property type="entry name" value="LDL receptor-like module"/>
    <property type="match status" value="1"/>
</dbReference>
<dbReference type="InterPro" id="IPR013320">
    <property type="entry name" value="ConA-like_dom_sf"/>
</dbReference>
<dbReference type="SUPFAM" id="SSF56436">
    <property type="entry name" value="C-type lectin-like"/>
    <property type="match status" value="1"/>
</dbReference>
<dbReference type="PANTHER" id="PTHR18945">
    <property type="entry name" value="NEUROTRANSMITTER GATED ION CHANNEL"/>
    <property type="match status" value="1"/>
</dbReference>
<dbReference type="InterPro" id="IPR006201">
    <property type="entry name" value="Neur_channel"/>
</dbReference>
<dbReference type="InterPro" id="IPR016186">
    <property type="entry name" value="C-type_lectin-like/link_sf"/>
</dbReference>
<dbReference type="Proteomes" id="UP001497623">
    <property type="component" value="Unassembled WGS sequence"/>
</dbReference>
<keyword evidence="2 8" id="KW-0812">Transmembrane</keyword>
<feature type="transmembrane region" description="Helical" evidence="8">
    <location>
        <begin position="742"/>
        <end position="765"/>
    </location>
</feature>
<dbReference type="Gene3D" id="4.10.400.10">
    <property type="entry name" value="Low-density Lipoprotein Receptor"/>
    <property type="match status" value="1"/>
</dbReference>
<accession>A0AAV2Q8C5</accession>
<feature type="non-terminal residue" evidence="11">
    <location>
        <position position="1"/>
    </location>
</feature>
<dbReference type="InterPro" id="IPR036055">
    <property type="entry name" value="LDL_receptor-like_sf"/>
</dbReference>
<sequence>GVGIKVFSLQADPWQAPRDDVFIKYNFKTSTSVLTDFTICYRFQRTVFASRETHFSYALPDMDNALKYSWEKGWPDWDINGLSPYEPQEYNIPISLYKWMHFCHVYNNTSYQLFIDGNVFFTAKRTMPIQNVNMSGILIIGQEQDSFGGGFSKWENFRGHITQFNIWNKALQMDTIRNVAFGVENRFGIIFSSENADLILNEVDQYKIELKELLKPNNKSLLFSDEVTFSKAEYLCKSIGSSLYLPLNSSQYTELIVMLGSREELKQKKIWLGMTDFQEEGIWRSISSNKTVNNWQMETNGGTNENCAITSTFSDGKVEDFFCDYNCAFGCETILEAKIRLRGLCFKKPIESWFMPTVTDTGDMLLHGLYGHMVKYNNSHWELIHVNKNVTVATIPDTGKFYPIGRREWTLVSEVCDTKEGEVITLSFSVCQYDQFMCDNGDCIPVNERCDSKTDCADLSDESGCNILTVPSTSPSHIPPKNQVPTKSLGLQLAMNLIRIPNVGDTVNSINVEFELYITWTDSRLQYHNLQPDDSFNRLSKVDFQKIWYPKLKFLKTIGGNIKIMDEYVKVNITDDAEDTDHNDVIMDIIYKGSSASLIYYQHYIGTFACSFDVFYYPLDKQKCSLTFKLTGVNENSVKIIQENIKTQYLGDIFLPAFQFMEIGVGLSRDAATNIEFTLLRRPMFIVFSTFVPTFMLLLIGYATLYLKTSLVQVRLVVSLTTLLVLYTLFNQTSASLPKTAYVKMVDVLFFFDITMLFFIILFHVTVDSLPPERDDDSFSTKSSTSKCQISVKSVVVCMRYLIVPMLASVFFTLFTLVMIYQL</sequence>
<feature type="domain" description="C-type lectin" evidence="9">
    <location>
        <begin position="222"/>
        <end position="332"/>
    </location>
</feature>
<dbReference type="Gene3D" id="2.70.170.10">
    <property type="entry name" value="Neurotransmitter-gated ion-channel ligand-binding domain"/>
    <property type="match status" value="1"/>
</dbReference>
<keyword evidence="3 8" id="KW-1133">Transmembrane helix</keyword>
<evidence type="ECO:0000256" key="8">
    <source>
        <dbReference type="SAM" id="Phobius"/>
    </source>
</evidence>
<evidence type="ECO:0000256" key="6">
    <source>
        <dbReference type="PROSITE-ProRule" id="PRU00124"/>
    </source>
</evidence>
<comment type="caution">
    <text evidence="11">The sequence shown here is derived from an EMBL/GenBank/DDBJ whole genome shotgun (WGS) entry which is preliminary data.</text>
</comment>
<dbReference type="InterPro" id="IPR018000">
    <property type="entry name" value="Neurotransmitter_ion_chnl_CS"/>
</dbReference>
<comment type="caution">
    <text evidence="7">Lacks conserved residue(s) required for the propagation of feature annotation.</text>
</comment>
<dbReference type="PROSITE" id="PS51828">
    <property type="entry name" value="PTX_2"/>
    <property type="match status" value="1"/>
</dbReference>
<dbReference type="SUPFAM" id="SSF49899">
    <property type="entry name" value="Concanavalin A-like lectins/glucanases"/>
    <property type="match status" value="1"/>
</dbReference>
<dbReference type="SUPFAM" id="SSF90112">
    <property type="entry name" value="Neurotransmitter-gated ion-channel transmembrane pore"/>
    <property type="match status" value="1"/>
</dbReference>
<feature type="disulfide bond" evidence="6">
    <location>
        <begin position="450"/>
        <end position="465"/>
    </location>
</feature>
<evidence type="ECO:0000256" key="1">
    <source>
        <dbReference type="ARBA" id="ARBA00004141"/>
    </source>
</evidence>
<evidence type="ECO:0000256" key="4">
    <source>
        <dbReference type="ARBA" id="ARBA00023136"/>
    </source>
</evidence>
<reference evidence="11 12" key="1">
    <citation type="submission" date="2024-05" db="EMBL/GenBank/DDBJ databases">
        <authorList>
            <person name="Wallberg A."/>
        </authorList>
    </citation>
    <scope>NUCLEOTIDE SEQUENCE [LARGE SCALE GENOMIC DNA]</scope>
</reference>
<dbReference type="InterPro" id="IPR001759">
    <property type="entry name" value="PTX_dom"/>
</dbReference>
<feature type="transmembrane region" description="Helical" evidence="8">
    <location>
        <begin position="801"/>
        <end position="821"/>
    </location>
</feature>
<dbReference type="Pfam" id="PF02931">
    <property type="entry name" value="Neur_chan_LBD"/>
    <property type="match status" value="1"/>
</dbReference>
<dbReference type="Pfam" id="PF00059">
    <property type="entry name" value="Lectin_C"/>
    <property type="match status" value="1"/>
</dbReference>
<feature type="disulfide bond" evidence="6">
    <location>
        <begin position="431"/>
        <end position="443"/>
    </location>
</feature>
<dbReference type="SMART" id="SM00159">
    <property type="entry name" value="PTX"/>
    <property type="match status" value="1"/>
</dbReference>
<evidence type="ECO:0000256" key="3">
    <source>
        <dbReference type="ARBA" id="ARBA00022989"/>
    </source>
</evidence>
<dbReference type="InterPro" id="IPR006202">
    <property type="entry name" value="Neur_chan_lig-bd"/>
</dbReference>
<name>A0AAV2Q8C5_MEGNR</name>
<dbReference type="AlphaFoldDB" id="A0AAV2Q8C5"/>
<dbReference type="CDD" id="cd00112">
    <property type="entry name" value="LDLa"/>
    <property type="match status" value="1"/>
</dbReference>
<evidence type="ECO:0000256" key="2">
    <source>
        <dbReference type="ARBA" id="ARBA00022692"/>
    </source>
</evidence>
<dbReference type="PROSITE" id="PS50041">
    <property type="entry name" value="C_TYPE_LECTIN_2"/>
    <property type="match status" value="1"/>
</dbReference>
<dbReference type="SMART" id="SM00192">
    <property type="entry name" value="LDLa"/>
    <property type="match status" value="1"/>
</dbReference>
<dbReference type="InterPro" id="IPR038050">
    <property type="entry name" value="Neuro_actylchol_rec"/>
</dbReference>
<protein>
    <recommendedName>
        <fullName evidence="13">C-type lectin domain-containing protein</fullName>
    </recommendedName>
</protein>
<dbReference type="PROSITE" id="PS01209">
    <property type="entry name" value="LDLRA_1"/>
    <property type="match status" value="1"/>
</dbReference>